<reference evidence="4" key="2">
    <citation type="submission" date="2019-09" db="UniProtKB">
        <authorList>
            <consortium name="WormBaseParasite"/>
        </authorList>
    </citation>
    <scope>IDENTIFICATION</scope>
</reference>
<reference evidence="2 3" key="1">
    <citation type="submission" date="2018-11" db="EMBL/GenBank/DDBJ databases">
        <authorList>
            <consortium name="Pathogen Informatics"/>
        </authorList>
    </citation>
    <scope>NUCLEOTIDE SEQUENCE [LARGE SCALE GENOMIC DNA]</scope>
</reference>
<sequence>MADIERQWPNGKSEPVSKQFQPKKYKDGGQEWRKDRTREAANQATYAYTPFKVNSLSRATTPLASISEQSSRNGSLRRPDPFVYQSHPQQRNPMNEPPQSHSTPKAMHHAQIRPGSAAQMTKEQKLTWGRCEERGISSMLLVDLT</sequence>
<evidence type="ECO:0000313" key="2">
    <source>
        <dbReference type="EMBL" id="VDO86725.1"/>
    </source>
</evidence>
<dbReference type="WBParaSite" id="HPBE_0001090201-mRNA-1">
    <property type="protein sequence ID" value="HPBE_0001090201-mRNA-1"/>
    <property type="gene ID" value="HPBE_0001090201"/>
</dbReference>
<protein>
    <submittedName>
        <fullName evidence="2 4">Uncharacterized protein</fullName>
    </submittedName>
</protein>
<dbReference type="Proteomes" id="UP000050761">
    <property type="component" value="Unassembled WGS sequence"/>
</dbReference>
<feature type="compositionally biased region" description="Polar residues" evidence="1">
    <location>
        <begin position="40"/>
        <end position="74"/>
    </location>
</feature>
<feature type="compositionally biased region" description="Polar residues" evidence="1">
    <location>
        <begin position="86"/>
        <end position="103"/>
    </location>
</feature>
<evidence type="ECO:0000313" key="4">
    <source>
        <dbReference type="WBParaSite" id="HPBE_0001090201-mRNA-1"/>
    </source>
</evidence>
<feature type="compositionally biased region" description="Basic and acidic residues" evidence="1">
    <location>
        <begin position="24"/>
        <end position="39"/>
    </location>
</feature>
<dbReference type="AlphaFoldDB" id="A0A3P8CQM0"/>
<dbReference type="OrthoDB" id="5788007at2759"/>
<feature type="region of interest" description="Disordered" evidence="1">
    <location>
        <begin position="1"/>
        <end position="124"/>
    </location>
</feature>
<organism evidence="2">
    <name type="scientific">Heligmosomoides polygyrus</name>
    <name type="common">Parasitic roundworm</name>
    <dbReference type="NCBI Taxonomy" id="6339"/>
    <lineage>
        <taxon>Eukaryota</taxon>
        <taxon>Metazoa</taxon>
        <taxon>Ecdysozoa</taxon>
        <taxon>Nematoda</taxon>
        <taxon>Chromadorea</taxon>
        <taxon>Rhabditida</taxon>
        <taxon>Rhabditina</taxon>
        <taxon>Rhabditomorpha</taxon>
        <taxon>Strongyloidea</taxon>
        <taxon>Heligmosomidae</taxon>
        <taxon>Heligmosomoides</taxon>
    </lineage>
</organism>
<evidence type="ECO:0000313" key="3">
    <source>
        <dbReference type="Proteomes" id="UP000050761"/>
    </source>
</evidence>
<dbReference type="EMBL" id="UZAH01026915">
    <property type="protein sequence ID" value="VDO86725.1"/>
    <property type="molecule type" value="Genomic_DNA"/>
</dbReference>
<keyword evidence="3" id="KW-1185">Reference proteome</keyword>
<evidence type="ECO:0000256" key="1">
    <source>
        <dbReference type="SAM" id="MobiDB-lite"/>
    </source>
</evidence>
<proteinExistence type="predicted"/>
<name>A0A3P8CQM0_HELPZ</name>
<gene>
    <name evidence="2" type="ORF">HPBE_LOCUS10903</name>
</gene>
<accession>A0A3P8CQM0</accession>